<protein>
    <submittedName>
        <fullName evidence="1">30789_t:CDS:1</fullName>
    </submittedName>
</protein>
<organism evidence="1 2">
    <name type="scientific">Racocetra persica</name>
    <dbReference type="NCBI Taxonomy" id="160502"/>
    <lineage>
        <taxon>Eukaryota</taxon>
        <taxon>Fungi</taxon>
        <taxon>Fungi incertae sedis</taxon>
        <taxon>Mucoromycota</taxon>
        <taxon>Glomeromycotina</taxon>
        <taxon>Glomeromycetes</taxon>
        <taxon>Diversisporales</taxon>
        <taxon>Gigasporaceae</taxon>
        <taxon>Racocetra</taxon>
    </lineage>
</organism>
<proteinExistence type="predicted"/>
<keyword evidence="2" id="KW-1185">Reference proteome</keyword>
<reference evidence="1" key="1">
    <citation type="submission" date="2021-06" db="EMBL/GenBank/DDBJ databases">
        <authorList>
            <person name="Kallberg Y."/>
            <person name="Tangrot J."/>
            <person name="Rosling A."/>
        </authorList>
    </citation>
    <scope>NUCLEOTIDE SEQUENCE</scope>
    <source>
        <strain evidence="1">MA461A</strain>
    </source>
</reference>
<accession>A0ACA9PH10</accession>
<evidence type="ECO:0000313" key="1">
    <source>
        <dbReference type="EMBL" id="CAG8710249.1"/>
    </source>
</evidence>
<evidence type="ECO:0000313" key="2">
    <source>
        <dbReference type="Proteomes" id="UP000789920"/>
    </source>
</evidence>
<name>A0ACA9PH10_9GLOM</name>
<sequence>TYRFLPSNWDIYFLGYCSYTEGFGRLLDGQSILSPYVIRKSHLPYCLHSYAVSRSGILKLVERLNPITGTIDSTVVNLFGLGYIDSYSLEPLVTVQWRSSINPSDIAPDDKYYYFTSLKHSALEHFGLVKETNNTLGFNNIYLINYEDDPDYQKIVRKLTKMSYRLCLVFTNFSAISSYSNHYEVYKSIINYKYGSALILEGDIDIELRITSIMVDIHRILPTDWDIIYLGYCNNSEGKSGEPLPGSNINSSDYKLFKSEKPYCTFAYAVSYSGALKLLEKLGNSTKSSHRPLDVELVNIIQSREINSYTLVPPIIIKSEKSHYVKEISDIHILKNSTKEYFKLDA</sequence>
<dbReference type="Proteomes" id="UP000789920">
    <property type="component" value="Unassembled WGS sequence"/>
</dbReference>
<feature type="non-terminal residue" evidence="1">
    <location>
        <position position="1"/>
    </location>
</feature>
<gene>
    <name evidence="1" type="ORF">RPERSI_LOCUS10485</name>
</gene>
<comment type="caution">
    <text evidence="1">The sequence shown here is derived from an EMBL/GenBank/DDBJ whole genome shotgun (WGS) entry which is preliminary data.</text>
</comment>
<dbReference type="EMBL" id="CAJVQC010020795">
    <property type="protein sequence ID" value="CAG8710249.1"/>
    <property type="molecule type" value="Genomic_DNA"/>
</dbReference>